<accession>A0A6B0RM60</accession>
<organism evidence="1 2">
    <name type="scientific">Bos mutus</name>
    <name type="common">wild yak</name>
    <dbReference type="NCBI Taxonomy" id="72004"/>
    <lineage>
        <taxon>Eukaryota</taxon>
        <taxon>Metazoa</taxon>
        <taxon>Chordata</taxon>
        <taxon>Craniata</taxon>
        <taxon>Vertebrata</taxon>
        <taxon>Euteleostomi</taxon>
        <taxon>Mammalia</taxon>
        <taxon>Eutheria</taxon>
        <taxon>Laurasiatheria</taxon>
        <taxon>Artiodactyla</taxon>
        <taxon>Ruminantia</taxon>
        <taxon>Pecora</taxon>
        <taxon>Bovidae</taxon>
        <taxon>Bovinae</taxon>
        <taxon>Bos</taxon>
    </lineage>
</organism>
<dbReference type="Proteomes" id="UP000322234">
    <property type="component" value="Unassembled WGS sequence"/>
</dbReference>
<dbReference type="AlphaFoldDB" id="A0A6B0RM60"/>
<evidence type="ECO:0000313" key="1">
    <source>
        <dbReference type="EMBL" id="MXQ91250.1"/>
    </source>
</evidence>
<sequence length="99" mass="10927">MYTPLSQRKAYKRLTEVCGSSRKYQPEAALKQKLPTPCSAPVFSVFCLAPLSCLVPAGVHCDLRYSALSLPYHGAFDSDADRYIIDQISAAVLRLPVLH</sequence>
<dbReference type="EMBL" id="VBQZ03000069">
    <property type="protein sequence ID" value="MXQ91250.1"/>
    <property type="molecule type" value="Genomic_DNA"/>
</dbReference>
<keyword evidence="2" id="KW-1185">Reference proteome</keyword>
<comment type="caution">
    <text evidence="1">The sequence shown here is derived from an EMBL/GenBank/DDBJ whole genome shotgun (WGS) entry which is preliminary data.</text>
</comment>
<evidence type="ECO:0000313" key="2">
    <source>
        <dbReference type="Proteomes" id="UP000322234"/>
    </source>
</evidence>
<proteinExistence type="predicted"/>
<gene>
    <name evidence="1" type="ORF">E5288_WYG009544</name>
</gene>
<reference evidence="1" key="1">
    <citation type="submission" date="2019-10" db="EMBL/GenBank/DDBJ databases">
        <title>The sequence and de novo assembly of the wild yak genome.</title>
        <authorList>
            <person name="Liu Y."/>
        </authorList>
    </citation>
    <scope>NUCLEOTIDE SEQUENCE [LARGE SCALE GENOMIC DNA]</scope>
    <source>
        <strain evidence="1">WY2019</strain>
    </source>
</reference>
<name>A0A6B0RM60_9CETA</name>
<protein>
    <submittedName>
        <fullName evidence="1">Uncharacterized protein</fullName>
    </submittedName>
</protein>